<keyword evidence="1 2" id="KW-0597">Phosphoprotein</keyword>
<reference evidence="4 5" key="1">
    <citation type="submission" date="2020-08" db="EMBL/GenBank/DDBJ databases">
        <title>Genomic Encyclopedia of Type Strains, Phase IV (KMG-IV): sequencing the most valuable type-strain genomes for metagenomic binning, comparative biology and taxonomic classification.</title>
        <authorList>
            <person name="Goeker M."/>
        </authorList>
    </citation>
    <scope>NUCLEOTIDE SEQUENCE [LARGE SCALE GENOMIC DNA]</scope>
    <source>
        <strain evidence="4 5">DSM 27057</strain>
    </source>
</reference>
<evidence type="ECO:0000256" key="1">
    <source>
        <dbReference type="ARBA" id="ARBA00022553"/>
    </source>
</evidence>
<accession>A0A7W6CSY6</accession>
<evidence type="ECO:0000313" key="5">
    <source>
        <dbReference type="Proteomes" id="UP000548867"/>
    </source>
</evidence>
<keyword evidence="4" id="KW-0238">DNA-binding</keyword>
<dbReference type="AlphaFoldDB" id="A0A7W6CSY6"/>
<dbReference type="Pfam" id="PF00072">
    <property type="entry name" value="Response_reg"/>
    <property type="match status" value="1"/>
</dbReference>
<dbReference type="PROSITE" id="PS50110">
    <property type="entry name" value="RESPONSE_REGULATORY"/>
    <property type="match status" value="1"/>
</dbReference>
<protein>
    <submittedName>
        <fullName evidence="4">DNA-binding NtrC family response regulator</fullName>
    </submittedName>
</protein>
<dbReference type="CDD" id="cd00156">
    <property type="entry name" value="REC"/>
    <property type="match status" value="1"/>
</dbReference>
<name>A0A7W6CSY6_9SPHN</name>
<dbReference type="PANTHER" id="PTHR44591">
    <property type="entry name" value="STRESS RESPONSE REGULATOR PROTEIN 1"/>
    <property type="match status" value="1"/>
</dbReference>
<dbReference type="RefSeq" id="WP_183628351.1">
    <property type="nucleotide sequence ID" value="NZ_JACIDX010000020.1"/>
</dbReference>
<feature type="domain" description="Response regulatory" evidence="3">
    <location>
        <begin position="5"/>
        <end position="107"/>
    </location>
</feature>
<dbReference type="Proteomes" id="UP000548867">
    <property type="component" value="Unassembled WGS sequence"/>
</dbReference>
<dbReference type="InterPro" id="IPR001789">
    <property type="entry name" value="Sig_transdc_resp-reg_receiver"/>
</dbReference>
<comment type="caution">
    <text evidence="4">The sequence shown here is derived from an EMBL/GenBank/DDBJ whole genome shotgun (WGS) entry which is preliminary data.</text>
</comment>
<organism evidence="4 5">
    <name type="scientific">Novosphingobium sediminicola</name>
    <dbReference type="NCBI Taxonomy" id="563162"/>
    <lineage>
        <taxon>Bacteria</taxon>
        <taxon>Pseudomonadati</taxon>
        <taxon>Pseudomonadota</taxon>
        <taxon>Alphaproteobacteria</taxon>
        <taxon>Sphingomonadales</taxon>
        <taxon>Sphingomonadaceae</taxon>
        <taxon>Novosphingobium</taxon>
    </lineage>
</organism>
<feature type="modified residue" description="4-aspartylphosphate" evidence="2">
    <location>
        <position position="56"/>
    </location>
</feature>
<proteinExistence type="predicted"/>
<dbReference type="SMART" id="SM00448">
    <property type="entry name" value="REC"/>
    <property type="match status" value="1"/>
</dbReference>
<dbReference type="SUPFAM" id="SSF52172">
    <property type="entry name" value="CheY-like"/>
    <property type="match status" value="1"/>
</dbReference>
<dbReference type="GO" id="GO:0000160">
    <property type="term" value="P:phosphorelay signal transduction system"/>
    <property type="evidence" value="ECO:0007669"/>
    <property type="project" value="InterPro"/>
</dbReference>
<evidence type="ECO:0000259" key="3">
    <source>
        <dbReference type="PROSITE" id="PS50110"/>
    </source>
</evidence>
<dbReference type="Gene3D" id="3.40.50.2300">
    <property type="match status" value="1"/>
</dbReference>
<dbReference type="GO" id="GO:0003677">
    <property type="term" value="F:DNA binding"/>
    <property type="evidence" value="ECO:0007669"/>
    <property type="project" value="UniProtKB-KW"/>
</dbReference>
<dbReference type="InterPro" id="IPR011006">
    <property type="entry name" value="CheY-like_superfamily"/>
</dbReference>
<dbReference type="InterPro" id="IPR050595">
    <property type="entry name" value="Bact_response_regulator"/>
</dbReference>
<keyword evidence="5" id="KW-1185">Reference proteome</keyword>
<evidence type="ECO:0000256" key="2">
    <source>
        <dbReference type="PROSITE-ProRule" id="PRU00169"/>
    </source>
</evidence>
<evidence type="ECO:0000313" key="4">
    <source>
        <dbReference type="EMBL" id="MBB3957247.1"/>
    </source>
</evidence>
<dbReference type="EMBL" id="JACIDX010000020">
    <property type="protein sequence ID" value="MBB3957247.1"/>
    <property type="molecule type" value="Genomic_DNA"/>
</dbReference>
<gene>
    <name evidence="4" type="ORF">GGR38_004221</name>
</gene>
<sequence length="107" mass="11688">MSLPKILVVEDDALLCFAMEIALEHRGFEAIAASYASKAMNLLCDSTTRYDALITDIRLADGDDGWSLAHQARELVPEIAVVYVTGEGVPDWPRLGVSESVALQKRP</sequence>
<dbReference type="PANTHER" id="PTHR44591:SF21">
    <property type="entry name" value="TWO-COMPONENT RESPONSE REGULATOR"/>
    <property type="match status" value="1"/>
</dbReference>